<evidence type="ECO:0000256" key="1">
    <source>
        <dbReference type="SAM" id="MobiDB-lite"/>
    </source>
</evidence>
<evidence type="ECO:0008006" key="5">
    <source>
        <dbReference type="Google" id="ProtNLM"/>
    </source>
</evidence>
<evidence type="ECO:0000313" key="3">
    <source>
        <dbReference type="EMBL" id="GID80341.1"/>
    </source>
</evidence>
<protein>
    <recommendedName>
        <fullName evidence="5">Phosphatidate cytidylyltransferase</fullName>
    </recommendedName>
</protein>
<keyword evidence="4" id="KW-1185">Reference proteome</keyword>
<evidence type="ECO:0000313" key="4">
    <source>
        <dbReference type="Proteomes" id="UP000609879"/>
    </source>
</evidence>
<feature type="region of interest" description="Disordered" evidence="1">
    <location>
        <begin position="1"/>
        <end position="21"/>
    </location>
</feature>
<feature type="transmembrane region" description="Helical" evidence="2">
    <location>
        <begin position="28"/>
        <end position="61"/>
    </location>
</feature>
<gene>
    <name evidence="3" type="ORF">Ade02nite_89820</name>
</gene>
<organism evidence="3 4">
    <name type="scientific">Paractinoplanes deccanensis</name>
    <dbReference type="NCBI Taxonomy" id="113561"/>
    <lineage>
        <taxon>Bacteria</taxon>
        <taxon>Bacillati</taxon>
        <taxon>Actinomycetota</taxon>
        <taxon>Actinomycetes</taxon>
        <taxon>Micromonosporales</taxon>
        <taxon>Micromonosporaceae</taxon>
        <taxon>Paractinoplanes</taxon>
    </lineage>
</organism>
<reference evidence="3 4" key="1">
    <citation type="submission" date="2021-01" db="EMBL/GenBank/DDBJ databases">
        <title>Whole genome shotgun sequence of Actinoplanes deccanensis NBRC 13994.</title>
        <authorList>
            <person name="Komaki H."/>
            <person name="Tamura T."/>
        </authorList>
    </citation>
    <scope>NUCLEOTIDE SEQUENCE [LARGE SCALE GENOMIC DNA]</scope>
    <source>
        <strain evidence="3 4">NBRC 13994</strain>
    </source>
</reference>
<comment type="caution">
    <text evidence="3">The sequence shown here is derived from an EMBL/GenBank/DDBJ whole genome shotgun (WGS) entry which is preliminary data.</text>
</comment>
<keyword evidence="2" id="KW-1133">Transmembrane helix</keyword>
<sequence length="62" mass="6915">MSTLTTTPADLAPHKSRKRRTRRRIAKGLAYVSLAVTAVLVLSEPWLLLPVLTFVIALSLWD</sequence>
<evidence type="ECO:0000256" key="2">
    <source>
        <dbReference type="SAM" id="Phobius"/>
    </source>
</evidence>
<name>A0ABQ3YK06_9ACTN</name>
<dbReference type="EMBL" id="BOMI01000190">
    <property type="protein sequence ID" value="GID80341.1"/>
    <property type="molecule type" value="Genomic_DNA"/>
</dbReference>
<keyword evidence="2" id="KW-0472">Membrane</keyword>
<dbReference type="Proteomes" id="UP000609879">
    <property type="component" value="Unassembled WGS sequence"/>
</dbReference>
<keyword evidence="2" id="KW-0812">Transmembrane</keyword>
<proteinExistence type="predicted"/>
<dbReference type="RefSeq" id="WP_203777556.1">
    <property type="nucleotide sequence ID" value="NZ_BAAABO010000052.1"/>
</dbReference>
<accession>A0ABQ3YK06</accession>